<organism evidence="4 5">
    <name type="scientific">Humibacillus xanthopallidus</name>
    <dbReference type="NCBI Taxonomy" id="412689"/>
    <lineage>
        <taxon>Bacteria</taxon>
        <taxon>Bacillati</taxon>
        <taxon>Actinomycetota</taxon>
        <taxon>Actinomycetes</taxon>
        <taxon>Micrococcales</taxon>
        <taxon>Intrasporangiaceae</taxon>
        <taxon>Humibacillus</taxon>
    </lineage>
</organism>
<dbReference type="Gene3D" id="3.10.560.10">
    <property type="entry name" value="Outer membrane lipoprotein wza domain like"/>
    <property type="match status" value="1"/>
</dbReference>
<evidence type="ECO:0000256" key="2">
    <source>
        <dbReference type="SAM" id="Phobius"/>
    </source>
</evidence>
<sequence length="341" mass="33697">MPASYRRGMPPRRAQPPPDLERVARILGGGAGEGPRHPEGEGVGEGEGAVTERRPGWVPVLPSPSVGPPTALEQLDADLRRARRPGVVTTPEPMRLGRWSVSNATVVALVALVVAVGCVFAVRVLWAERSAGVGVPVTGGGRATGVLVTGTDGAPVAARTADGSGIPATSRPTTSGPSEPSAGGGEIVVHVVGQVVRPGLVRLRQGARVADAVAAAGGARSGADLAALNLARLLIDGEQLHVPKPGEAVAAPAAGSGSGAGTGGGAGGGAGGGGGGVGGSVSLNTADLAALDSLPGVGPVLAQRILDWRAEHGRFTSVDELGEVSGIGDTLLARLRPRVTL</sequence>
<comment type="caution">
    <text evidence="4">The sequence shown here is derived from an EMBL/GenBank/DDBJ whole genome shotgun (WGS) entry which is preliminary data.</text>
</comment>
<feature type="compositionally biased region" description="Gly residues" evidence="1">
    <location>
        <begin position="256"/>
        <end position="273"/>
    </location>
</feature>
<dbReference type="PANTHER" id="PTHR21180:SF32">
    <property type="entry name" value="ENDONUCLEASE_EXONUCLEASE_PHOSPHATASE FAMILY DOMAIN-CONTAINING PROTEIN 1"/>
    <property type="match status" value="1"/>
</dbReference>
<dbReference type="Pfam" id="PF10531">
    <property type="entry name" value="SLBB"/>
    <property type="match status" value="1"/>
</dbReference>
<dbReference type="EMBL" id="VFPM01000003">
    <property type="protein sequence ID" value="TQM58521.1"/>
    <property type="molecule type" value="Genomic_DNA"/>
</dbReference>
<dbReference type="InterPro" id="IPR019554">
    <property type="entry name" value="Soluble_ligand-bd"/>
</dbReference>
<evidence type="ECO:0000313" key="4">
    <source>
        <dbReference type="EMBL" id="TQM58521.1"/>
    </source>
</evidence>
<evidence type="ECO:0000259" key="3">
    <source>
        <dbReference type="Pfam" id="PF10531"/>
    </source>
</evidence>
<dbReference type="GO" id="GO:0015628">
    <property type="term" value="P:protein secretion by the type II secretion system"/>
    <property type="evidence" value="ECO:0007669"/>
    <property type="project" value="TreeGrafter"/>
</dbReference>
<evidence type="ECO:0000256" key="1">
    <source>
        <dbReference type="SAM" id="MobiDB-lite"/>
    </source>
</evidence>
<feature type="compositionally biased region" description="Low complexity" evidence="1">
    <location>
        <begin position="172"/>
        <end position="184"/>
    </location>
</feature>
<dbReference type="Pfam" id="PF12836">
    <property type="entry name" value="HHH_3"/>
    <property type="match status" value="1"/>
</dbReference>
<dbReference type="Gene3D" id="1.10.150.320">
    <property type="entry name" value="Photosystem II 12 kDa extrinsic protein"/>
    <property type="match status" value="1"/>
</dbReference>
<dbReference type="AlphaFoldDB" id="A0A543HJJ0"/>
<feature type="region of interest" description="Disordered" evidence="1">
    <location>
        <begin position="1"/>
        <end position="50"/>
    </location>
</feature>
<feature type="region of interest" description="Disordered" evidence="1">
    <location>
        <begin position="157"/>
        <end position="184"/>
    </location>
</feature>
<protein>
    <submittedName>
        <fullName evidence="4">Competence protein ComEA</fullName>
    </submittedName>
</protein>
<feature type="region of interest" description="Disordered" evidence="1">
    <location>
        <begin position="249"/>
        <end position="273"/>
    </location>
</feature>
<dbReference type="InterPro" id="IPR051675">
    <property type="entry name" value="Endo/Exo/Phosphatase_dom_1"/>
</dbReference>
<gene>
    <name evidence="4" type="ORF">FBY41_3889</name>
</gene>
<accession>A0A543HJJ0</accession>
<dbReference type="Proteomes" id="UP000316747">
    <property type="component" value="Unassembled WGS sequence"/>
</dbReference>
<dbReference type="PANTHER" id="PTHR21180">
    <property type="entry name" value="ENDONUCLEASE/EXONUCLEASE/PHOSPHATASE FAMILY DOMAIN-CONTAINING PROTEIN 1"/>
    <property type="match status" value="1"/>
</dbReference>
<keyword evidence="5" id="KW-1185">Reference proteome</keyword>
<name>A0A543HJJ0_9MICO</name>
<feature type="transmembrane region" description="Helical" evidence="2">
    <location>
        <begin position="104"/>
        <end position="126"/>
    </location>
</feature>
<proteinExistence type="predicted"/>
<dbReference type="InterPro" id="IPR010994">
    <property type="entry name" value="RuvA_2-like"/>
</dbReference>
<feature type="domain" description="Soluble ligand binding" evidence="3">
    <location>
        <begin position="188"/>
        <end position="239"/>
    </location>
</feature>
<reference evidence="4 5" key="1">
    <citation type="submission" date="2019-06" db="EMBL/GenBank/DDBJ databases">
        <title>Genome sequencing of plant associated microbes to promote plant fitness in Sorghum bicolor and Oryza sativa.</title>
        <authorList>
            <person name="Coleman-Derr D."/>
        </authorList>
    </citation>
    <scope>NUCLEOTIDE SEQUENCE [LARGE SCALE GENOMIC DNA]</scope>
    <source>
        <strain evidence="4 5">KV-663</strain>
    </source>
</reference>
<evidence type="ECO:0000313" key="5">
    <source>
        <dbReference type="Proteomes" id="UP000316747"/>
    </source>
</evidence>
<dbReference type="GO" id="GO:0015627">
    <property type="term" value="C:type II protein secretion system complex"/>
    <property type="evidence" value="ECO:0007669"/>
    <property type="project" value="TreeGrafter"/>
</dbReference>
<keyword evidence="2" id="KW-0472">Membrane</keyword>
<keyword evidence="2" id="KW-1133">Transmembrane helix</keyword>
<keyword evidence="2" id="KW-0812">Transmembrane</keyword>
<dbReference type="SUPFAM" id="SSF47781">
    <property type="entry name" value="RuvA domain 2-like"/>
    <property type="match status" value="1"/>
</dbReference>